<accession>A0A4Q8AEK3</accession>
<dbReference type="Pfam" id="PF07804">
    <property type="entry name" value="HipA_C"/>
    <property type="match status" value="1"/>
</dbReference>
<dbReference type="RefSeq" id="WP_165391912.1">
    <property type="nucleotide sequence ID" value="NZ_SHLA01000001.1"/>
</dbReference>
<evidence type="ECO:0000256" key="3">
    <source>
        <dbReference type="ARBA" id="ARBA00022777"/>
    </source>
</evidence>
<evidence type="ECO:0000313" key="7">
    <source>
        <dbReference type="Proteomes" id="UP000292685"/>
    </source>
</evidence>
<dbReference type="PANTHER" id="PTHR37419:SF1">
    <property type="entry name" value="SERINE_THREONINE-PROTEIN KINASE TOXIN HIPA"/>
    <property type="match status" value="1"/>
</dbReference>
<comment type="similarity">
    <text evidence="1">Belongs to the HipA Ser/Thr kinase family.</text>
</comment>
<keyword evidence="3 6" id="KW-0418">Kinase</keyword>
<evidence type="ECO:0000256" key="2">
    <source>
        <dbReference type="ARBA" id="ARBA00022679"/>
    </source>
</evidence>
<dbReference type="Gene3D" id="1.10.1070.20">
    <property type="match status" value="1"/>
</dbReference>
<dbReference type="GO" id="GO:0005829">
    <property type="term" value="C:cytosol"/>
    <property type="evidence" value="ECO:0007669"/>
    <property type="project" value="TreeGrafter"/>
</dbReference>
<keyword evidence="2" id="KW-0808">Transferase</keyword>
<dbReference type="InterPro" id="IPR012893">
    <property type="entry name" value="HipA-like_C"/>
</dbReference>
<comment type="caution">
    <text evidence="6">The sequence shown here is derived from an EMBL/GenBank/DDBJ whole genome shotgun (WGS) entry which is preliminary data.</text>
</comment>
<dbReference type="InterPro" id="IPR052028">
    <property type="entry name" value="HipA_Ser/Thr_kinase"/>
</dbReference>
<evidence type="ECO:0000313" key="6">
    <source>
        <dbReference type="EMBL" id="RZU62009.1"/>
    </source>
</evidence>
<dbReference type="AlphaFoldDB" id="A0A4Q8AEK3"/>
<gene>
    <name evidence="6" type="ORF">EV380_1595</name>
</gene>
<evidence type="ECO:0000259" key="4">
    <source>
        <dbReference type="Pfam" id="PF07804"/>
    </source>
</evidence>
<dbReference type="InterPro" id="IPR017508">
    <property type="entry name" value="HipA_N1"/>
</dbReference>
<dbReference type="Proteomes" id="UP000292685">
    <property type="component" value="Unassembled WGS sequence"/>
</dbReference>
<organism evidence="6 7">
    <name type="scientific">Zhihengliuella halotolerans</name>
    <dbReference type="NCBI Taxonomy" id="370736"/>
    <lineage>
        <taxon>Bacteria</taxon>
        <taxon>Bacillati</taxon>
        <taxon>Actinomycetota</taxon>
        <taxon>Actinomycetes</taxon>
        <taxon>Micrococcales</taxon>
        <taxon>Micrococcaceae</taxon>
        <taxon>Zhihengliuella</taxon>
    </lineage>
</organism>
<dbReference type="PANTHER" id="PTHR37419">
    <property type="entry name" value="SERINE/THREONINE-PROTEIN KINASE TOXIN HIPA"/>
    <property type="match status" value="1"/>
</dbReference>
<reference evidence="6 7" key="1">
    <citation type="submission" date="2019-02" db="EMBL/GenBank/DDBJ databases">
        <title>Sequencing the genomes of 1000 actinobacteria strains.</title>
        <authorList>
            <person name="Klenk H.-P."/>
        </authorList>
    </citation>
    <scope>NUCLEOTIDE SEQUENCE [LARGE SCALE GENOMIC DNA]</scope>
    <source>
        <strain evidence="6 7">DSM 17364</strain>
    </source>
</reference>
<protein>
    <submittedName>
        <fullName evidence="6">Serine/threonine-protein kinase HipA</fullName>
    </submittedName>
</protein>
<name>A0A4Q8AEK3_9MICC</name>
<sequence length="405" mass="43016">MAADLSDLVTIDRADVYKSGRLAAQLTRSAGGVEFEYTDAWLAGPAAPVATTLPTTGGAVFTTGGAVPAYFAGLLPEGRRLGALRRAVKTSADDELSLLLAVGTDPVGDVQVVPAGTNPARVPARVSVEDGNFSATRFAEILGAYEIDIDKVALPGVQDKASLKMLSLPVRGATSEYILKLDPPEYPRIVENEAFFLAAARASRIHAVQADVVVDADGVRGLAVERFDRGVREGVVQTYAVEDGCQVLGLHPEAKYRVSTEEVVSALAGACEAPVPAALELFRQVVFAYVSGNGDAHAKNFSVVAGPDGRFRPAPAYDLPCTYLYGDTTMAMSVDGERSGDLPRRRFLALAEAVGVRAPAAARVIDATVRAAGPWLESLEALPFDARKIHKLRRFVRNRLQLLAD</sequence>
<dbReference type="GO" id="GO:0004674">
    <property type="term" value="F:protein serine/threonine kinase activity"/>
    <property type="evidence" value="ECO:0007669"/>
    <property type="project" value="TreeGrafter"/>
</dbReference>
<dbReference type="EMBL" id="SHLA01000001">
    <property type="protein sequence ID" value="RZU62009.1"/>
    <property type="molecule type" value="Genomic_DNA"/>
</dbReference>
<dbReference type="Pfam" id="PF13657">
    <property type="entry name" value="Couple_hipA"/>
    <property type="match status" value="1"/>
</dbReference>
<evidence type="ECO:0000259" key="5">
    <source>
        <dbReference type="Pfam" id="PF13657"/>
    </source>
</evidence>
<feature type="domain" description="HipA-like C-terminal" evidence="4">
    <location>
        <begin position="153"/>
        <end position="372"/>
    </location>
</feature>
<proteinExistence type="inferred from homology"/>
<feature type="domain" description="HipA N-terminal subdomain 1" evidence="5">
    <location>
        <begin position="15"/>
        <end position="112"/>
    </location>
</feature>
<evidence type="ECO:0000256" key="1">
    <source>
        <dbReference type="ARBA" id="ARBA00010164"/>
    </source>
</evidence>
<dbReference type="NCBIfam" id="TIGR03071">
    <property type="entry name" value="couple_hipA"/>
    <property type="match status" value="1"/>
</dbReference>
<keyword evidence="7" id="KW-1185">Reference proteome</keyword>